<evidence type="ECO:0000256" key="8">
    <source>
        <dbReference type="ARBA" id="ARBA00023015"/>
    </source>
</evidence>
<dbReference type="STRING" id="2018661.A0A2A2LXU4"/>
<keyword evidence="18" id="KW-1185">Reference proteome</keyword>
<feature type="region of interest" description="Disordered" evidence="14">
    <location>
        <begin position="371"/>
        <end position="392"/>
    </location>
</feature>
<evidence type="ECO:0000313" key="17">
    <source>
        <dbReference type="EMBL" id="PAV91052.1"/>
    </source>
</evidence>
<dbReference type="SMART" id="SM00356">
    <property type="entry name" value="ZnF_C3H1"/>
    <property type="match status" value="1"/>
</dbReference>
<sequence length="420" mass="47466">MSEIEEYRSQIRTIEEQLELTENETERTELIQVKQDLEELVGLLLESGEEEVKQEEDEDSKPGTSNSNDDTNDGSDYEDAQDYDELVGDRCNAPYLRAQLPLSHHAAIILQVDPPGKGSQFPVARVLYSHPLIASMKPCQHFLNGTCRFEENCRFSHGEAVSLDRLEPYKEPDFSKFDDDSLVLCAVENGLWELGRVTARDEDELAVKLNKSGKEISTNLEKIVPIEEDEMKDQKGEDFPSSSYPTDFSDIDRSNEWSKLKGTTSGRIAVGELGNWSGGGFGLKLMQKMGYKLGEGLGKRSDGIVHAIQAEVLPKNKSLDEVMTRKRKMIVDGKEEKKKRVKKALESTKFNQIEHDIFSFINRKLNSAKDVKKAEQEKAKQEKQEINSSSNKSLGIKRITLEKELSDLKAKQARLKQATF</sequence>
<keyword evidence="10" id="KW-0804">Transcription</keyword>
<dbReference type="Gene3D" id="2.30.30.1190">
    <property type="match status" value="1"/>
</dbReference>
<dbReference type="GO" id="GO:0001227">
    <property type="term" value="F:DNA-binding transcription repressor activity, RNA polymerase II-specific"/>
    <property type="evidence" value="ECO:0007669"/>
    <property type="project" value="TreeGrafter"/>
</dbReference>
<dbReference type="InterPro" id="IPR036855">
    <property type="entry name" value="Znf_CCCH_sf"/>
</dbReference>
<dbReference type="GO" id="GO:0000978">
    <property type="term" value="F:RNA polymerase II cis-regulatory region sequence-specific DNA binding"/>
    <property type="evidence" value="ECO:0007669"/>
    <property type="project" value="TreeGrafter"/>
</dbReference>
<keyword evidence="6 12" id="KW-0863">Zinc-finger</keyword>
<evidence type="ECO:0000256" key="2">
    <source>
        <dbReference type="ARBA" id="ARBA00004123"/>
    </source>
</evidence>
<dbReference type="GO" id="GO:0005634">
    <property type="term" value="C:nucleus"/>
    <property type="evidence" value="ECO:0007669"/>
    <property type="project" value="UniProtKB-SubCell"/>
</dbReference>
<keyword evidence="11" id="KW-0539">Nucleus</keyword>
<feature type="compositionally biased region" description="Basic and acidic residues" evidence="14">
    <location>
        <begin position="371"/>
        <end position="385"/>
    </location>
</feature>
<gene>
    <name evidence="17" type="ORF">WR25_01261</name>
</gene>
<feature type="domain" description="G-patch" evidence="16">
    <location>
        <begin position="278"/>
        <end position="324"/>
    </location>
</feature>
<dbReference type="GO" id="GO:0008270">
    <property type="term" value="F:zinc ion binding"/>
    <property type="evidence" value="ECO:0007669"/>
    <property type="project" value="UniProtKB-KW"/>
</dbReference>
<organism evidence="17 18">
    <name type="scientific">Diploscapter pachys</name>
    <dbReference type="NCBI Taxonomy" id="2018661"/>
    <lineage>
        <taxon>Eukaryota</taxon>
        <taxon>Metazoa</taxon>
        <taxon>Ecdysozoa</taxon>
        <taxon>Nematoda</taxon>
        <taxon>Chromadorea</taxon>
        <taxon>Rhabditida</taxon>
        <taxon>Rhabditina</taxon>
        <taxon>Rhabditomorpha</taxon>
        <taxon>Rhabditoidea</taxon>
        <taxon>Rhabditidae</taxon>
        <taxon>Diploscapter</taxon>
    </lineage>
</organism>
<evidence type="ECO:0000259" key="16">
    <source>
        <dbReference type="PROSITE" id="PS50174"/>
    </source>
</evidence>
<dbReference type="SUPFAM" id="SSF90229">
    <property type="entry name" value="CCCH zinc finger"/>
    <property type="match status" value="1"/>
</dbReference>
<keyword evidence="8" id="KW-0805">Transcription regulation</keyword>
<reference evidence="17 18" key="1">
    <citation type="journal article" date="2017" name="Curr. Biol.">
        <title>Genome architecture and evolution of a unichromosomal asexual nematode.</title>
        <authorList>
            <person name="Fradin H."/>
            <person name="Zegar C."/>
            <person name="Gutwein M."/>
            <person name="Lucas J."/>
            <person name="Kovtun M."/>
            <person name="Corcoran D."/>
            <person name="Baugh L.R."/>
            <person name="Kiontke K."/>
            <person name="Gunsalus K."/>
            <person name="Fitch D.H."/>
            <person name="Piano F."/>
        </authorList>
    </citation>
    <scope>NUCLEOTIDE SEQUENCE [LARGE SCALE GENOMIC DNA]</scope>
    <source>
        <strain evidence="17">PF1309</strain>
    </source>
</reference>
<proteinExistence type="predicted"/>
<evidence type="ECO:0000256" key="4">
    <source>
        <dbReference type="ARBA" id="ARBA00022491"/>
    </source>
</evidence>
<dbReference type="OrthoDB" id="5842926at2759"/>
<evidence type="ECO:0000256" key="6">
    <source>
        <dbReference type="ARBA" id="ARBA00022771"/>
    </source>
</evidence>
<keyword evidence="5 12" id="KW-0479">Metal-binding</keyword>
<feature type="compositionally biased region" description="Acidic residues" evidence="14">
    <location>
        <begin position="47"/>
        <end position="59"/>
    </location>
</feature>
<evidence type="ECO:0000256" key="12">
    <source>
        <dbReference type="PROSITE-ProRule" id="PRU00723"/>
    </source>
</evidence>
<keyword evidence="4" id="KW-0678">Repressor</keyword>
<dbReference type="InterPro" id="IPR000571">
    <property type="entry name" value="Znf_CCCH"/>
</dbReference>
<name>A0A2A2LXU4_9BILA</name>
<comment type="caution">
    <text evidence="17">The sequence shown here is derived from an EMBL/GenBank/DDBJ whole genome shotgun (WGS) entry which is preliminary data.</text>
</comment>
<evidence type="ECO:0000256" key="10">
    <source>
        <dbReference type="ARBA" id="ARBA00023163"/>
    </source>
</evidence>
<keyword evidence="7 12" id="KW-0862">Zinc</keyword>
<evidence type="ECO:0000256" key="13">
    <source>
        <dbReference type="SAM" id="Coils"/>
    </source>
</evidence>
<keyword evidence="9" id="KW-0238">DNA-binding</keyword>
<feature type="domain" description="C3H1-type" evidence="15">
    <location>
        <begin position="133"/>
        <end position="160"/>
    </location>
</feature>
<feature type="zinc finger region" description="C3H1-type" evidence="12">
    <location>
        <begin position="133"/>
        <end position="160"/>
    </location>
</feature>
<evidence type="ECO:0000313" key="18">
    <source>
        <dbReference type="Proteomes" id="UP000218231"/>
    </source>
</evidence>
<evidence type="ECO:0000256" key="3">
    <source>
        <dbReference type="ARBA" id="ARBA00022414"/>
    </source>
</evidence>
<evidence type="ECO:0000256" key="14">
    <source>
        <dbReference type="SAM" id="MobiDB-lite"/>
    </source>
</evidence>
<dbReference type="AlphaFoldDB" id="A0A2A2LXU4"/>
<comment type="function">
    <text evidence="1">Transcription repressor.</text>
</comment>
<accession>A0A2A2LXU4</accession>
<dbReference type="SMART" id="SM00443">
    <property type="entry name" value="G_patch"/>
    <property type="match status" value="1"/>
</dbReference>
<dbReference type="PROSITE" id="PS50103">
    <property type="entry name" value="ZF_C3H1"/>
    <property type="match status" value="1"/>
</dbReference>
<dbReference type="CDD" id="cd20384">
    <property type="entry name" value="Tudor_ZGPAT"/>
    <property type="match status" value="1"/>
</dbReference>
<dbReference type="PANTHER" id="PTHR46297">
    <property type="entry name" value="ZINC FINGER CCCH-TYPE WITH G PATCH DOMAIN-CONTAINING PROTEIN"/>
    <property type="match status" value="1"/>
</dbReference>
<feature type="compositionally biased region" description="Acidic residues" evidence="14">
    <location>
        <begin position="70"/>
        <end position="79"/>
    </location>
</feature>
<evidence type="ECO:0000256" key="11">
    <source>
        <dbReference type="ARBA" id="ARBA00023242"/>
    </source>
</evidence>
<dbReference type="Proteomes" id="UP000218231">
    <property type="component" value="Unassembled WGS sequence"/>
</dbReference>
<evidence type="ECO:0000256" key="9">
    <source>
        <dbReference type="ARBA" id="ARBA00023125"/>
    </source>
</evidence>
<dbReference type="Pfam" id="PF00642">
    <property type="entry name" value="zf-CCCH"/>
    <property type="match status" value="1"/>
</dbReference>
<feature type="coiled-coil region" evidence="13">
    <location>
        <begin position="4"/>
        <end position="40"/>
    </location>
</feature>
<dbReference type="EMBL" id="LIAE01006337">
    <property type="protein sequence ID" value="PAV91052.1"/>
    <property type="molecule type" value="Genomic_DNA"/>
</dbReference>
<dbReference type="PANTHER" id="PTHR46297:SF1">
    <property type="entry name" value="ZINC FINGER CCCH-TYPE WITH G PATCH DOMAIN-CONTAINING PROTEIN"/>
    <property type="match status" value="1"/>
</dbReference>
<dbReference type="InterPro" id="IPR000467">
    <property type="entry name" value="G_patch_dom"/>
</dbReference>
<evidence type="ECO:0000259" key="15">
    <source>
        <dbReference type="PROSITE" id="PS50103"/>
    </source>
</evidence>
<evidence type="ECO:0000256" key="7">
    <source>
        <dbReference type="ARBA" id="ARBA00022833"/>
    </source>
</evidence>
<evidence type="ECO:0000256" key="1">
    <source>
        <dbReference type="ARBA" id="ARBA00004062"/>
    </source>
</evidence>
<protein>
    <recommendedName>
        <fullName evidence="3">Zinc finger CCCH-type with G patch domain-containing protein</fullName>
    </recommendedName>
</protein>
<keyword evidence="13" id="KW-0175">Coiled coil</keyword>
<feature type="region of interest" description="Disordered" evidence="14">
    <location>
        <begin position="44"/>
        <end position="79"/>
    </location>
</feature>
<comment type="subcellular location">
    <subcellularLocation>
        <location evidence="2">Nucleus</location>
    </subcellularLocation>
</comment>
<dbReference type="PROSITE" id="PS50174">
    <property type="entry name" value="G_PATCH"/>
    <property type="match status" value="1"/>
</dbReference>
<dbReference type="Pfam" id="PF01585">
    <property type="entry name" value="G-patch"/>
    <property type="match status" value="1"/>
</dbReference>
<evidence type="ECO:0000256" key="5">
    <source>
        <dbReference type="ARBA" id="ARBA00022723"/>
    </source>
</evidence>